<sequence length="207" mass="24183">MESSNIQLKIKKFLPNIEYWSRSENALAAKEKYMSFWVSLRKEFDDNNSWVERVKSESDDVQKLELALKYIPLPQAFKQSAIALRSLIKSKKKDSAPYIDELYFLYWLASIKSFSVPYSQLLGEPGFNVLSRIPGSEILDLCINYDEIGYEHLDLLNKGDVKLLIENFGEPKNNNVLYNVHSVLWQHYEIKLKAEKDKDLRDFFSSL</sequence>
<reference evidence="1" key="1">
    <citation type="submission" date="2019-10" db="EMBL/GenBank/DDBJ databases">
        <authorList>
            <consortium name="PulseNet: The National Subtyping Network for Foodborne Disease Surveillance"/>
            <person name="Tarr C.L."/>
            <person name="Trees E."/>
            <person name="Katz L.S."/>
            <person name="Carleton-Romer H.A."/>
            <person name="Stroika S."/>
            <person name="Kucerova Z."/>
            <person name="Roache K.F."/>
            <person name="Sabol A.L."/>
            <person name="Besser J."/>
            <person name="Gerner-Smidt P."/>
        </authorList>
    </citation>
    <scope>NUCLEOTIDE SEQUENCE</scope>
    <source>
        <strain evidence="1">PNUSAS107527</strain>
    </source>
</reference>
<proteinExistence type="predicted"/>
<dbReference type="AlphaFoldDB" id="A0A627YYV9"/>
<dbReference type="EMBL" id="AALTIN010000080">
    <property type="protein sequence ID" value="EDD1782410.1"/>
    <property type="molecule type" value="Genomic_DNA"/>
</dbReference>
<comment type="caution">
    <text evidence="1">The sequence shown here is derived from an EMBL/GenBank/DDBJ whole genome shotgun (WGS) entry which is preliminary data.</text>
</comment>
<gene>
    <name evidence="1" type="ORF">GA291_19615</name>
</gene>
<accession>A0A627YYV9</accession>
<organism evidence="1">
    <name type="scientific">Salmonella enterica</name>
    <name type="common">Salmonella choleraesuis</name>
    <dbReference type="NCBI Taxonomy" id="28901"/>
    <lineage>
        <taxon>Bacteria</taxon>
        <taxon>Pseudomonadati</taxon>
        <taxon>Pseudomonadota</taxon>
        <taxon>Gammaproteobacteria</taxon>
        <taxon>Enterobacterales</taxon>
        <taxon>Enterobacteriaceae</taxon>
        <taxon>Salmonella</taxon>
    </lineage>
</organism>
<name>A0A627YYV9_SALER</name>
<protein>
    <submittedName>
        <fullName evidence="1">Uncharacterized protein</fullName>
    </submittedName>
</protein>
<evidence type="ECO:0000313" key="1">
    <source>
        <dbReference type="EMBL" id="EDD1782410.1"/>
    </source>
</evidence>